<organism evidence="2 3">
    <name type="scientific">Fusarium sporotrichioides</name>
    <dbReference type="NCBI Taxonomy" id="5514"/>
    <lineage>
        <taxon>Eukaryota</taxon>
        <taxon>Fungi</taxon>
        <taxon>Dikarya</taxon>
        <taxon>Ascomycota</taxon>
        <taxon>Pezizomycotina</taxon>
        <taxon>Sordariomycetes</taxon>
        <taxon>Hypocreomycetidae</taxon>
        <taxon>Hypocreales</taxon>
        <taxon>Nectriaceae</taxon>
        <taxon>Fusarium</taxon>
    </lineage>
</organism>
<dbReference type="Proteomes" id="UP000266152">
    <property type="component" value="Unassembled WGS sequence"/>
</dbReference>
<protein>
    <submittedName>
        <fullName evidence="2">Uncharacterized protein</fullName>
    </submittedName>
</protein>
<sequence>MVRTKTEARKTTGGKLPRDMTWAIRSPTVYNNRFFNDHTGKPALMSWKCREINGPLPPISSWVYYMVHPDVPQEFDGCALHLNLTEEGRFCRGGPFRYEFLFLPGATVEECHAHYLGEMKARGTIWRQIRKEEEDSDEQEEEDSETEGINSANERHEGYEMVYDSESDPDSTADADNQLPGLVWPKYDNDDCDFVGCRGWFFIYHDANTDCSGGKAEKRAISLVTFDPIPYPYEEDGVSDEHNPMKNPICSQPMPVRHEYFESSLGGWMQSRMRANWEEEANEATHEARKLGWTSW</sequence>
<reference evidence="2 3" key="1">
    <citation type="journal article" date="2018" name="PLoS Pathog.">
        <title>Evolution of structural diversity of trichothecenes, a family of toxins produced by plant pathogenic and entomopathogenic fungi.</title>
        <authorList>
            <person name="Proctor R.H."/>
            <person name="McCormick S.P."/>
            <person name="Kim H.S."/>
            <person name="Cardoza R.E."/>
            <person name="Stanley A.M."/>
            <person name="Lindo L."/>
            <person name="Kelly A."/>
            <person name="Brown D.W."/>
            <person name="Lee T."/>
            <person name="Vaughan M.M."/>
            <person name="Alexander N.J."/>
            <person name="Busman M."/>
            <person name="Gutierrez S."/>
        </authorList>
    </citation>
    <scope>NUCLEOTIDE SEQUENCE [LARGE SCALE GENOMIC DNA]</scope>
    <source>
        <strain evidence="2 3">NRRL 3299</strain>
    </source>
</reference>
<keyword evidence="3" id="KW-1185">Reference proteome</keyword>
<gene>
    <name evidence="2" type="ORF">FSPOR_6654</name>
</gene>
<feature type="compositionally biased region" description="Acidic residues" evidence="1">
    <location>
        <begin position="134"/>
        <end position="146"/>
    </location>
</feature>
<dbReference type="STRING" id="5514.A0A395S1I8"/>
<name>A0A395S1I8_FUSSP</name>
<evidence type="ECO:0000313" key="3">
    <source>
        <dbReference type="Proteomes" id="UP000266152"/>
    </source>
</evidence>
<feature type="region of interest" description="Disordered" evidence="1">
    <location>
        <begin position="130"/>
        <end position="156"/>
    </location>
</feature>
<proteinExistence type="predicted"/>
<evidence type="ECO:0000256" key="1">
    <source>
        <dbReference type="SAM" id="MobiDB-lite"/>
    </source>
</evidence>
<accession>A0A395S1I8</accession>
<comment type="caution">
    <text evidence="2">The sequence shown here is derived from an EMBL/GenBank/DDBJ whole genome shotgun (WGS) entry which is preliminary data.</text>
</comment>
<dbReference type="AlphaFoldDB" id="A0A395S1I8"/>
<dbReference type="EMBL" id="PXOF01000094">
    <property type="protein sequence ID" value="RGP66276.1"/>
    <property type="molecule type" value="Genomic_DNA"/>
</dbReference>
<evidence type="ECO:0000313" key="2">
    <source>
        <dbReference type="EMBL" id="RGP66276.1"/>
    </source>
</evidence>